<dbReference type="PANTHER" id="PTHR43177:SF5">
    <property type="entry name" value="ANAEROBIC DIMETHYL SULFOXIDE REDUCTASE CHAIN B-RELATED"/>
    <property type="match status" value="1"/>
</dbReference>
<dbReference type="Gene3D" id="3.30.70.20">
    <property type="match status" value="2"/>
</dbReference>
<feature type="domain" description="4Fe-4S ferredoxin-type" evidence="8">
    <location>
        <begin position="2"/>
        <end position="31"/>
    </location>
</feature>
<name>D9QS39_ACEAZ</name>
<evidence type="ECO:0000256" key="4">
    <source>
        <dbReference type="ARBA" id="ARBA00022737"/>
    </source>
</evidence>
<dbReference type="OrthoDB" id="9810688at2"/>
<keyword evidence="10" id="KW-1185">Reference proteome</keyword>
<dbReference type="HOGENOM" id="CLU_043374_3_1_9"/>
<dbReference type="SUPFAM" id="SSF54862">
    <property type="entry name" value="4Fe-4S ferredoxins"/>
    <property type="match status" value="1"/>
</dbReference>
<dbReference type="RefSeq" id="WP_013278775.1">
    <property type="nucleotide sequence ID" value="NC_014378.1"/>
</dbReference>
<evidence type="ECO:0000259" key="8">
    <source>
        <dbReference type="PROSITE" id="PS51379"/>
    </source>
</evidence>
<dbReference type="CDD" id="cd10563">
    <property type="entry name" value="CooF_like"/>
    <property type="match status" value="1"/>
</dbReference>
<keyword evidence="4" id="KW-0677">Repeat</keyword>
<proteinExistence type="predicted"/>
<dbReference type="GO" id="GO:0051539">
    <property type="term" value="F:4 iron, 4 sulfur cluster binding"/>
    <property type="evidence" value="ECO:0007669"/>
    <property type="project" value="UniProtKB-KW"/>
</dbReference>
<feature type="domain" description="4Fe-4S ferredoxin-type" evidence="8">
    <location>
        <begin position="82"/>
        <end position="111"/>
    </location>
</feature>
<evidence type="ECO:0000256" key="7">
    <source>
        <dbReference type="ARBA" id="ARBA00023014"/>
    </source>
</evidence>
<keyword evidence="2" id="KW-0004">4Fe-4S</keyword>
<evidence type="ECO:0000256" key="6">
    <source>
        <dbReference type="ARBA" id="ARBA00023004"/>
    </source>
</evidence>
<dbReference type="InterPro" id="IPR050954">
    <property type="entry name" value="ET_IronSulfur_Cluster-Binding"/>
</dbReference>
<protein>
    <submittedName>
        <fullName evidence="9">4Fe-4S ferredoxin iron-sulfur binding domain protein</fullName>
    </submittedName>
</protein>
<evidence type="ECO:0000256" key="2">
    <source>
        <dbReference type="ARBA" id="ARBA00022485"/>
    </source>
</evidence>
<dbReference type="InterPro" id="IPR017896">
    <property type="entry name" value="4Fe4S_Fe-S-bd"/>
</dbReference>
<dbReference type="eggNOG" id="COG1142">
    <property type="taxonomic scope" value="Bacteria"/>
</dbReference>
<reference evidence="9 10" key="1">
    <citation type="journal article" date="2010" name="Stand. Genomic Sci.">
        <title>Complete genome sequence of Acetohalobium arabaticum type strain (Z-7288).</title>
        <authorList>
            <person name="Sikorski J."/>
            <person name="Lapidus A."/>
            <person name="Chertkov O."/>
            <person name="Lucas S."/>
            <person name="Copeland A."/>
            <person name="Glavina Del Rio T."/>
            <person name="Nolan M."/>
            <person name="Tice H."/>
            <person name="Cheng J.F."/>
            <person name="Han C."/>
            <person name="Brambilla E."/>
            <person name="Pitluck S."/>
            <person name="Liolios K."/>
            <person name="Ivanova N."/>
            <person name="Mavromatis K."/>
            <person name="Mikhailova N."/>
            <person name="Pati A."/>
            <person name="Bruce D."/>
            <person name="Detter C."/>
            <person name="Tapia R."/>
            <person name="Goodwin L."/>
            <person name="Chen A."/>
            <person name="Palaniappan K."/>
            <person name="Land M."/>
            <person name="Hauser L."/>
            <person name="Chang Y.J."/>
            <person name="Jeffries C.D."/>
            <person name="Rohde M."/>
            <person name="Goker M."/>
            <person name="Spring S."/>
            <person name="Woyke T."/>
            <person name="Bristow J."/>
            <person name="Eisen J.A."/>
            <person name="Markowitz V."/>
            <person name="Hugenholtz P."/>
            <person name="Kyrpides N.C."/>
            <person name="Klenk H.P."/>
        </authorList>
    </citation>
    <scope>NUCLEOTIDE SEQUENCE [LARGE SCALE GENOMIC DNA]</scope>
    <source>
        <strain evidence="10">ATCC 49924 / DSM 5501 / Z-7288</strain>
    </source>
</reference>
<dbReference type="PROSITE" id="PS51379">
    <property type="entry name" value="4FE4S_FER_2"/>
    <property type="match status" value="2"/>
</dbReference>
<dbReference type="AlphaFoldDB" id="D9QS39"/>
<dbReference type="Proteomes" id="UP000001661">
    <property type="component" value="Chromosome"/>
</dbReference>
<dbReference type="Pfam" id="PF13247">
    <property type="entry name" value="Fer4_11"/>
    <property type="match status" value="1"/>
</dbReference>
<evidence type="ECO:0000256" key="1">
    <source>
        <dbReference type="ARBA" id="ARBA00022448"/>
    </source>
</evidence>
<evidence type="ECO:0000313" key="9">
    <source>
        <dbReference type="EMBL" id="ADL13330.1"/>
    </source>
</evidence>
<keyword evidence="6" id="KW-0408">Iron</keyword>
<evidence type="ECO:0000256" key="5">
    <source>
        <dbReference type="ARBA" id="ARBA00022982"/>
    </source>
</evidence>
<evidence type="ECO:0000256" key="3">
    <source>
        <dbReference type="ARBA" id="ARBA00022723"/>
    </source>
</evidence>
<evidence type="ECO:0000313" key="10">
    <source>
        <dbReference type="Proteomes" id="UP000001661"/>
    </source>
</evidence>
<keyword evidence="7" id="KW-0411">Iron-sulfur</keyword>
<keyword evidence="5" id="KW-0249">Electron transport</keyword>
<dbReference type="STRING" id="574087.Acear_1826"/>
<dbReference type="KEGG" id="aar:Acear_1826"/>
<dbReference type="EMBL" id="CP002105">
    <property type="protein sequence ID" value="ADL13330.1"/>
    <property type="molecule type" value="Genomic_DNA"/>
</dbReference>
<organism evidence="9 10">
    <name type="scientific">Acetohalobium arabaticum (strain ATCC 49924 / DSM 5501 / Z-7288)</name>
    <dbReference type="NCBI Taxonomy" id="574087"/>
    <lineage>
        <taxon>Bacteria</taxon>
        <taxon>Bacillati</taxon>
        <taxon>Bacillota</taxon>
        <taxon>Clostridia</taxon>
        <taxon>Halanaerobiales</taxon>
        <taxon>Halobacteroidaceae</taxon>
        <taxon>Acetohalobium</taxon>
    </lineage>
</organism>
<keyword evidence="3" id="KW-0479">Metal-binding</keyword>
<accession>D9QS39</accession>
<sequence>MKRVYAKEEYCLGCRLCEVYCVTNHSESQDIIKAHKLEKITPRVVIESKGVLSLALQCRHCEEADCTRACITGALQKDPKTGEITYDQDKCVGCWTCIMACSYGVIQRDEAGQKVISKCDLCGEEEESEPACVTNCPNGALVFEDRGE</sequence>
<dbReference type="GO" id="GO:0046872">
    <property type="term" value="F:metal ion binding"/>
    <property type="evidence" value="ECO:0007669"/>
    <property type="project" value="UniProtKB-KW"/>
</dbReference>
<keyword evidence="1" id="KW-0813">Transport</keyword>
<dbReference type="PANTHER" id="PTHR43177">
    <property type="entry name" value="PROTEIN NRFC"/>
    <property type="match status" value="1"/>
</dbReference>
<gene>
    <name evidence="9" type="ordered locus">Acear_1826</name>
</gene>